<reference evidence="2" key="1">
    <citation type="submission" date="2019-08" db="EMBL/GenBank/DDBJ databases">
        <authorList>
            <person name="Kucharzyk K."/>
            <person name="Murdoch R.W."/>
            <person name="Higgins S."/>
            <person name="Loffler F."/>
        </authorList>
    </citation>
    <scope>NUCLEOTIDE SEQUENCE</scope>
</reference>
<protein>
    <submittedName>
        <fullName evidence="2">Uncharacterized protein</fullName>
    </submittedName>
</protein>
<feature type="region of interest" description="Disordered" evidence="1">
    <location>
        <begin position="29"/>
        <end position="59"/>
    </location>
</feature>
<evidence type="ECO:0000313" key="2">
    <source>
        <dbReference type="EMBL" id="MPN43568.1"/>
    </source>
</evidence>
<comment type="caution">
    <text evidence="2">The sequence shown here is derived from an EMBL/GenBank/DDBJ whole genome shotgun (WGS) entry which is preliminary data.</text>
</comment>
<dbReference type="AlphaFoldDB" id="A0A645HX22"/>
<organism evidence="2">
    <name type="scientific">bioreactor metagenome</name>
    <dbReference type="NCBI Taxonomy" id="1076179"/>
    <lineage>
        <taxon>unclassified sequences</taxon>
        <taxon>metagenomes</taxon>
        <taxon>ecological metagenomes</taxon>
    </lineage>
</organism>
<gene>
    <name evidence="2" type="ORF">SDC9_191128</name>
</gene>
<dbReference type="EMBL" id="VSSQ01102044">
    <property type="protein sequence ID" value="MPN43568.1"/>
    <property type="molecule type" value="Genomic_DNA"/>
</dbReference>
<proteinExistence type="predicted"/>
<sequence length="117" mass="12564">MVDDTGGVQLLQLKGRTADLLGPLEVITGVDPQQRPVQGDHHGTSRAGETRNPFPGPPTRGDILARMGIGSGDDPGIDVLFTHDGAQRLQAFGYRIHSASKDYRVIIFFSSCVVCGY</sequence>
<evidence type="ECO:0000256" key="1">
    <source>
        <dbReference type="SAM" id="MobiDB-lite"/>
    </source>
</evidence>
<accession>A0A645HX22</accession>
<name>A0A645HX22_9ZZZZ</name>